<keyword evidence="5" id="KW-0677">Repeat</keyword>
<feature type="region of interest" description="Disordered" evidence="8">
    <location>
        <begin position="1"/>
        <end position="25"/>
    </location>
</feature>
<dbReference type="GO" id="GO:0006508">
    <property type="term" value="P:proteolysis"/>
    <property type="evidence" value="ECO:0007669"/>
    <property type="project" value="UniProtKB-KW"/>
</dbReference>
<dbReference type="SUPFAM" id="SSF50978">
    <property type="entry name" value="WD40 repeat-like"/>
    <property type="match status" value="1"/>
</dbReference>
<dbReference type="GO" id="GO:0046872">
    <property type="term" value="F:metal ion binding"/>
    <property type="evidence" value="ECO:0007669"/>
    <property type="project" value="UniProtKB-KW"/>
</dbReference>
<dbReference type="SUPFAM" id="SSF53187">
    <property type="entry name" value="Zn-dependent exopeptidases"/>
    <property type="match status" value="1"/>
</dbReference>
<sequence>MHRINTFADTEHSISPQPFGSGNRSLLVIPTENQSQNSDDYPLDDINNDIRRRASPTPLRSLNRISFRNETILSKPSHIITHGEDSILSLACSKHYLFSGSQNPNIKVWDLKTFQQKTTLRGHIGSVLCLTLSGDQTMLFSSSGDGTVRVWDAWMLKCLYVIQSSHDIGDLFTVVYSDSLETLYIGCQNTSIQTFDLSTKEECKTSQPWNACKNPKFFDTMPTYSDDAFEVVETNEPFFERECDDVERYLIDESRIHLYCHNGYIYALALGKNKDGEILISGSGDGDVKVWSIRKDSMDLLKILKGTEDSGILTLALHDELIFCGVQNGNIKIYDLDTYQHVRSLMAHDDDVLALAIHENYLFSGSADGTIKRWNEKFEISDTSKSQGTIFVLIIVSQFGDCELSPSHGLRLISGASDRLIKIWDLPALIINTEGKFEELTTDVMLYALSKWISLQTVSGDQKYSRECFRGAKYLNDIFEQLGARSSLIIGKQEQNSIVLGKFSGIDDNESSKLNILVYGHYDVIGADETKWRSDPFEMLSKDGYIYGRGVTDNKGPMLAAIFAASELVKEKKLKANVTFLIEGEEENGSVGFYEAVENSKHLIEDPDVIFVSNSYWLDDETPCLIYGLRGVISGPRNDLHSGVQGGAVSEPLIDMVKVLSKLVSDDNRIQIPKFYDKVRPVTPSEEKLYDSILNSRLRFHKNHSQEMDESQSFQTRETLMSRWRYPSLTIHKINVS</sequence>
<protein>
    <submittedName>
        <fullName evidence="9">15943_t:CDS:1</fullName>
    </submittedName>
</protein>
<comment type="similarity">
    <text evidence="1">Belongs to the peptidase M20A family.</text>
</comment>
<dbReference type="InterPro" id="IPR001680">
    <property type="entry name" value="WD40_rpt"/>
</dbReference>
<dbReference type="PROSITE" id="PS00678">
    <property type="entry name" value="WD_REPEATS_1"/>
    <property type="match status" value="1"/>
</dbReference>
<evidence type="ECO:0000313" key="10">
    <source>
        <dbReference type="Proteomes" id="UP000789342"/>
    </source>
</evidence>
<dbReference type="Pfam" id="PF00400">
    <property type="entry name" value="WD40"/>
    <property type="match status" value="4"/>
</dbReference>
<comment type="caution">
    <text evidence="9">The sequence shown here is derived from an EMBL/GenBank/DDBJ whole genome shotgun (WGS) entry which is preliminary data.</text>
</comment>
<feature type="repeat" description="WD" evidence="7">
    <location>
        <begin position="96"/>
        <end position="119"/>
    </location>
</feature>
<evidence type="ECO:0000256" key="4">
    <source>
        <dbReference type="ARBA" id="ARBA00022723"/>
    </source>
</evidence>
<evidence type="ECO:0000256" key="8">
    <source>
        <dbReference type="SAM" id="MobiDB-lite"/>
    </source>
</evidence>
<evidence type="ECO:0000256" key="6">
    <source>
        <dbReference type="ARBA" id="ARBA00022801"/>
    </source>
</evidence>
<dbReference type="InterPro" id="IPR020472">
    <property type="entry name" value="WD40_PAC1"/>
</dbReference>
<dbReference type="Gene3D" id="3.30.70.360">
    <property type="match status" value="1"/>
</dbReference>
<dbReference type="CDD" id="cd00200">
    <property type="entry name" value="WD40"/>
    <property type="match status" value="1"/>
</dbReference>
<dbReference type="Gene3D" id="2.130.10.10">
    <property type="entry name" value="YVTN repeat-like/Quinoprotein amine dehydrogenase"/>
    <property type="match status" value="2"/>
</dbReference>
<dbReference type="PROSITE" id="PS50082">
    <property type="entry name" value="WD_REPEATS_2"/>
    <property type="match status" value="5"/>
</dbReference>
<reference evidence="9" key="1">
    <citation type="submission" date="2021-06" db="EMBL/GenBank/DDBJ databases">
        <authorList>
            <person name="Kallberg Y."/>
            <person name="Tangrot J."/>
            <person name="Rosling A."/>
        </authorList>
    </citation>
    <scope>NUCLEOTIDE SEQUENCE</scope>
    <source>
        <strain evidence="9">CL551</strain>
    </source>
</reference>
<feature type="compositionally biased region" description="Polar residues" evidence="8">
    <location>
        <begin position="13"/>
        <end position="24"/>
    </location>
</feature>
<dbReference type="Proteomes" id="UP000789342">
    <property type="component" value="Unassembled WGS sequence"/>
</dbReference>
<feature type="repeat" description="WD" evidence="7">
    <location>
        <begin position="120"/>
        <end position="152"/>
    </location>
</feature>
<dbReference type="PANTHER" id="PTHR43270">
    <property type="entry name" value="BETA-ALA-HIS DIPEPTIDASE"/>
    <property type="match status" value="1"/>
</dbReference>
<keyword evidence="2 7" id="KW-0853">WD repeat</keyword>
<keyword evidence="10" id="KW-1185">Reference proteome</keyword>
<dbReference type="InterPro" id="IPR036322">
    <property type="entry name" value="WD40_repeat_dom_sf"/>
</dbReference>
<dbReference type="PANTHER" id="PTHR43270:SF8">
    <property type="entry name" value="DI- AND TRIPEPTIDASE DUG2-RELATED"/>
    <property type="match status" value="1"/>
</dbReference>
<feature type="repeat" description="WD" evidence="7">
    <location>
        <begin position="258"/>
        <end position="301"/>
    </location>
</feature>
<evidence type="ECO:0000256" key="1">
    <source>
        <dbReference type="ARBA" id="ARBA00006247"/>
    </source>
</evidence>
<gene>
    <name evidence="9" type="ORF">AMORRO_LOCUS10453</name>
</gene>
<evidence type="ECO:0000256" key="5">
    <source>
        <dbReference type="ARBA" id="ARBA00022737"/>
    </source>
</evidence>
<name>A0A9N9E2D2_9GLOM</name>
<dbReference type="InterPro" id="IPR015943">
    <property type="entry name" value="WD40/YVTN_repeat-like_dom_sf"/>
</dbReference>
<keyword evidence="3" id="KW-0645">Protease</keyword>
<dbReference type="InterPro" id="IPR019775">
    <property type="entry name" value="WD40_repeat_CS"/>
</dbReference>
<evidence type="ECO:0000256" key="3">
    <source>
        <dbReference type="ARBA" id="ARBA00022670"/>
    </source>
</evidence>
<dbReference type="OrthoDB" id="7832001at2759"/>
<dbReference type="Gene3D" id="3.40.630.10">
    <property type="entry name" value="Zn peptidases"/>
    <property type="match status" value="1"/>
</dbReference>
<feature type="repeat" description="WD" evidence="7">
    <location>
        <begin position="412"/>
        <end position="426"/>
    </location>
</feature>
<feature type="repeat" description="WD" evidence="7">
    <location>
        <begin position="345"/>
        <end position="375"/>
    </location>
</feature>
<feature type="non-terminal residue" evidence="9">
    <location>
        <position position="1"/>
    </location>
</feature>
<organism evidence="9 10">
    <name type="scientific">Acaulospora morrowiae</name>
    <dbReference type="NCBI Taxonomy" id="94023"/>
    <lineage>
        <taxon>Eukaryota</taxon>
        <taxon>Fungi</taxon>
        <taxon>Fungi incertae sedis</taxon>
        <taxon>Mucoromycota</taxon>
        <taxon>Glomeromycotina</taxon>
        <taxon>Glomeromycetes</taxon>
        <taxon>Diversisporales</taxon>
        <taxon>Acaulosporaceae</taxon>
        <taxon>Acaulospora</taxon>
    </lineage>
</organism>
<dbReference type="AlphaFoldDB" id="A0A9N9E2D2"/>
<evidence type="ECO:0000313" key="9">
    <source>
        <dbReference type="EMBL" id="CAG8662244.1"/>
    </source>
</evidence>
<proteinExistence type="inferred from homology"/>
<accession>A0A9N9E2D2</accession>
<dbReference type="InterPro" id="IPR002933">
    <property type="entry name" value="Peptidase_M20"/>
</dbReference>
<dbReference type="InterPro" id="IPR051458">
    <property type="entry name" value="Cyt/Met_Dipeptidase"/>
</dbReference>
<dbReference type="GO" id="GO:0006751">
    <property type="term" value="P:glutathione catabolic process"/>
    <property type="evidence" value="ECO:0007669"/>
    <property type="project" value="InterPro"/>
</dbReference>
<dbReference type="EMBL" id="CAJVPV010011579">
    <property type="protein sequence ID" value="CAG8662244.1"/>
    <property type="molecule type" value="Genomic_DNA"/>
</dbReference>
<evidence type="ECO:0000256" key="2">
    <source>
        <dbReference type="ARBA" id="ARBA00022574"/>
    </source>
</evidence>
<keyword evidence="6" id="KW-0378">Hydrolase</keyword>
<dbReference type="PROSITE" id="PS50294">
    <property type="entry name" value="WD_REPEATS_REGION"/>
    <property type="match status" value="3"/>
</dbReference>
<keyword evidence="4" id="KW-0479">Metal-binding</keyword>
<evidence type="ECO:0000256" key="7">
    <source>
        <dbReference type="PROSITE-ProRule" id="PRU00221"/>
    </source>
</evidence>
<dbReference type="GO" id="GO:0008233">
    <property type="term" value="F:peptidase activity"/>
    <property type="evidence" value="ECO:0007669"/>
    <property type="project" value="UniProtKB-KW"/>
</dbReference>
<dbReference type="Pfam" id="PF01546">
    <property type="entry name" value="Peptidase_M20"/>
    <property type="match status" value="1"/>
</dbReference>
<dbReference type="SMART" id="SM00320">
    <property type="entry name" value="WD40"/>
    <property type="match status" value="7"/>
</dbReference>
<dbReference type="PIRSF" id="PIRSF037237">
    <property type="entry name" value="Peptidase_WD_repeats_DUG2"/>
    <property type="match status" value="1"/>
</dbReference>
<dbReference type="PRINTS" id="PR00320">
    <property type="entry name" value="GPROTEINBRPT"/>
</dbReference>
<dbReference type="InterPro" id="IPR017149">
    <property type="entry name" value="GSH_degradosome_Dug2"/>
</dbReference>